<dbReference type="EMBL" id="JAVGVR010000001">
    <property type="protein sequence ID" value="MDQ6597891.1"/>
    <property type="molecule type" value="Genomic_DNA"/>
</dbReference>
<dbReference type="SUPFAM" id="SSF55729">
    <property type="entry name" value="Acyl-CoA N-acyltransferases (Nat)"/>
    <property type="match status" value="1"/>
</dbReference>
<dbReference type="RefSeq" id="WP_308913387.1">
    <property type="nucleotide sequence ID" value="NZ_JAVGVR010000001.1"/>
</dbReference>
<protein>
    <submittedName>
        <fullName evidence="2">GNAT family N-acetyltransferase</fullName>
    </submittedName>
</protein>
<dbReference type="InterPro" id="IPR016181">
    <property type="entry name" value="Acyl_CoA_acyltransferase"/>
</dbReference>
<dbReference type="AlphaFoldDB" id="A0AA90R7X8"/>
<dbReference type="PROSITE" id="PS51186">
    <property type="entry name" value="GNAT"/>
    <property type="match status" value="1"/>
</dbReference>
<dbReference type="InterPro" id="IPR000182">
    <property type="entry name" value="GNAT_dom"/>
</dbReference>
<dbReference type="Gene3D" id="3.40.630.30">
    <property type="match status" value="1"/>
</dbReference>
<evidence type="ECO:0000313" key="2">
    <source>
        <dbReference type="EMBL" id="MDQ6597891.1"/>
    </source>
</evidence>
<name>A0AA90R7X8_9BACI</name>
<dbReference type="CDD" id="cd04301">
    <property type="entry name" value="NAT_SF"/>
    <property type="match status" value="1"/>
</dbReference>
<proteinExistence type="predicted"/>
<organism evidence="2 3">
    <name type="scientific">Bacillus salipaludis</name>
    <dbReference type="NCBI Taxonomy" id="2547811"/>
    <lineage>
        <taxon>Bacteria</taxon>
        <taxon>Bacillati</taxon>
        <taxon>Bacillota</taxon>
        <taxon>Bacilli</taxon>
        <taxon>Bacillales</taxon>
        <taxon>Bacillaceae</taxon>
        <taxon>Bacillus</taxon>
    </lineage>
</organism>
<feature type="domain" description="N-acetyltransferase" evidence="1">
    <location>
        <begin position="1"/>
        <end position="122"/>
    </location>
</feature>
<evidence type="ECO:0000259" key="1">
    <source>
        <dbReference type="PROSITE" id="PS51186"/>
    </source>
</evidence>
<sequence>METTIRKVDQEQVWGLRHEVMWSDKPFEYIKLEDDDLGIHFGLFKESTLVSVISLFIDNEEAQFRKFATLQQEQGKGFGSELLESVLKEAKIHGVKRIWVMPERIRWIFIKSLVYKRPTLVL</sequence>
<evidence type="ECO:0000313" key="3">
    <source>
        <dbReference type="Proteomes" id="UP001178888"/>
    </source>
</evidence>
<dbReference type="Proteomes" id="UP001178888">
    <property type="component" value="Unassembled WGS sequence"/>
</dbReference>
<comment type="caution">
    <text evidence="2">The sequence shown here is derived from an EMBL/GenBank/DDBJ whole genome shotgun (WGS) entry which is preliminary data.</text>
</comment>
<reference evidence="2" key="1">
    <citation type="submission" date="2023-08" db="EMBL/GenBank/DDBJ databases">
        <title>Nitrogen cycling bacteria in agricultural field soils.</title>
        <authorList>
            <person name="Jang J."/>
        </authorList>
    </citation>
    <scope>NUCLEOTIDE SEQUENCE</scope>
    <source>
        <strain evidence="2">PS3-36</strain>
    </source>
</reference>
<keyword evidence="3" id="KW-1185">Reference proteome</keyword>
<dbReference type="Pfam" id="PF00583">
    <property type="entry name" value="Acetyltransf_1"/>
    <property type="match status" value="1"/>
</dbReference>
<dbReference type="GO" id="GO:0016747">
    <property type="term" value="F:acyltransferase activity, transferring groups other than amino-acyl groups"/>
    <property type="evidence" value="ECO:0007669"/>
    <property type="project" value="InterPro"/>
</dbReference>
<accession>A0AA90R7X8</accession>
<gene>
    <name evidence="2" type="ORF">RCG21_16235</name>
</gene>